<accession>A0A9J6ELD4</accession>
<comment type="caution">
    <text evidence="1">The sequence shown here is derived from an EMBL/GenBank/DDBJ whole genome shotgun (WGS) entry which is preliminary data.</text>
</comment>
<reference evidence="1" key="1">
    <citation type="journal article" date="2020" name="Cell">
        <title>Large-Scale Comparative Analyses of Tick Genomes Elucidate Their Genetic Diversity and Vector Capacities.</title>
        <authorList>
            <consortium name="Tick Genome and Microbiome Consortium (TIGMIC)"/>
            <person name="Jia N."/>
            <person name="Wang J."/>
            <person name="Shi W."/>
            <person name="Du L."/>
            <person name="Sun Y."/>
            <person name="Zhan W."/>
            <person name="Jiang J.F."/>
            <person name="Wang Q."/>
            <person name="Zhang B."/>
            <person name="Ji P."/>
            <person name="Bell-Sakyi L."/>
            <person name="Cui X.M."/>
            <person name="Yuan T.T."/>
            <person name="Jiang B.G."/>
            <person name="Yang W.F."/>
            <person name="Lam T.T."/>
            <person name="Chang Q.C."/>
            <person name="Ding S.J."/>
            <person name="Wang X.J."/>
            <person name="Zhu J.G."/>
            <person name="Ruan X.D."/>
            <person name="Zhao L."/>
            <person name="Wei J.T."/>
            <person name="Ye R.Z."/>
            <person name="Que T.C."/>
            <person name="Du C.H."/>
            <person name="Zhou Y.H."/>
            <person name="Cheng J.X."/>
            <person name="Dai P.F."/>
            <person name="Guo W.B."/>
            <person name="Han X.H."/>
            <person name="Huang E.J."/>
            <person name="Li L.F."/>
            <person name="Wei W."/>
            <person name="Gao Y.C."/>
            <person name="Liu J.Z."/>
            <person name="Shao H.Z."/>
            <person name="Wang X."/>
            <person name="Wang C.C."/>
            <person name="Yang T.C."/>
            <person name="Huo Q.B."/>
            <person name="Li W."/>
            <person name="Chen H.Y."/>
            <person name="Chen S.E."/>
            <person name="Zhou L.G."/>
            <person name="Ni X.B."/>
            <person name="Tian J.H."/>
            <person name="Sheng Y."/>
            <person name="Liu T."/>
            <person name="Pan Y.S."/>
            <person name="Xia L.Y."/>
            <person name="Li J."/>
            <person name="Zhao F."/>
            <person name="Cao W.C."/>
        </authorList>
    </citation>
    <scope>NUCLEOTIDE SEQUENCE</scope>
    <source>
        <strain evidence="1">Rmic-2018</strain>
    </source>
</reference>
<dbReference type="AlphaFoldDB" id="A0A9J6ELD4"/>
<gene>
    <name evidence="1" type="ORF">HPB51_004399</name>
</gene>
<keyword evidence="2" id="KW-1185">Reference proteome</keyword>
<proteinExistence type="predicted"/>
<name>A0A9J6ELD4_RHIMP</name>
<protein>
    <submittedName>
        <fullName evidence="1">Uncharacterized protein</fullName>
    </submittedName>
</protein>
<dbReference type="Proteomes" id="UP000821866">
    <property type="component" value="Chromosome 11"/>
</dbReference>
<evidence type="ECO:0000313" key="1">
    <source>
        <dbReference type="EMBL" id="KAH8035158.1"/>
    </source>
</evidence>
<reference evidence="1" key="2">
    <citation type="submission" date="2021-09" db="EMBL/GenBank/DDBJ databases">
        <authorList>
            <person name="Jia N."/>
            <person name="Wang J."/>
            <person name="Shi W."/>
            <person name="Du L."/>
            <person name="Sun Y."/>
            <person name="Zhan W."/>
            <person name="Jiang J."/>
            <person name="Wang Q."/>
            <person name="Zhang B."/>
            <person name="Ji P."/>
            <person name="Sakyi L.B."/>
            <person name="Cui X."/>
            <person name="Yuan T."/>
            <person name="Jiang B."/>
            <person name="Yang W."/>
            <person name="Lam T.T.-Y."/>
            <person name="Chang Q."/>
            <person name="Ding S."/>
            <person name="Wang X."/>
            <person name="Zhu J."/>
            <person name="Ruan X."/>
            <person name="Zhao L."/>
            <person name="Wei J."/>
            <person name="Que T."/>
            <person name="Du C."/>
            <person name="Cheng J."/>
            <person name="Dai P."/>
            <person name="Han X."/>
            <person name="Huang E."/>
            <person name="Gao Y."/>
            <person name="Liu J."/>
            <person name="Shao H."/>
            <person name="Ye R."/>
            <person name="Li L."/>
            <person name="Wei W."/>
            <person name="Wang X."/>
            <person name="Wang C."/>
            <person name="Huo Q."/>
            <person name="Li W."/>
            <person name="Guo W."/>
            <person name="Chen H."/>
            <person name="Chen S."/>
            <person name="Zhou L."/>
            <person name="Zhou L."/>
            <person name="Ni X."/>
            <person name="Tian J."/>
            <person name="Zhou Y."/>
            <person name="Sheng Y."/>
            <person name="Liu T."/>
            <person name="Pan Y."/>
            <person name="Xia L."/>
            <person name="Li J."/>
            <person name="Zhao F."/>
            <person name="Cao W."/>
        </authorList>
    </citation>
    <scope>NUCLEOTIDE SEQUENCE</scope>
    <source>
        <strain evidence="1">Rmic-2018</strain>
        <tissue evidence="1">Larvae</tissue>
    </source>
</reference>
<dbReference type="EMBL" id="JABSTU010000003">
    <property type="protein sequence ID" value="KAH8035158.1"/>
    <property type="molecule type" value="Genomic_DNA"/>
</dbReference>
<sequence length="294" mass="32653">MRSSLSTFPDAIRLRENDPQVDHFSWSAWRSVNAPDPTLLAHRLVPVAFRAGVPCERGTPDTLRGAAPTYALLAKVNHVDSELHAVLHPDVHAPSKGLRSVRSALMPPPRDEYLGLAPLAAGCSRRQQASFLRSCETSSASFCAAAAVAREKMEAVIVCSPQPIYQRPHLSTPHHAGAHTRTIWYQHLNASEHDKPTLVDLPTGSYCLVDALNMHVGKDVAQVSFRSLLARFRFWLEKGSQRPEVERARMTRYTHTRAEQSRTENECDGYMAVFLYTMGCATARGSTRSARKRA</sequence>
<organism evidence="1 2">
    <name type="scientific">Rhipicephalus microplus</name>
    <name type="common">Cattle tick</name>
    <name type="synonym">Boophilus microplus</name>
    <dbReference type="NCBI Taxonomy" id="6941"/>
    <lineage>
        <taxon>Eukaryota</taxon>
        <taxon>Metazoa</taxon>
        <taxon>Ecdysozoa</taxon>
        <taxon>Arthropoda</taxon>
        <taxon>Chelicerata</taxon>
        <taxon>Arachnida</taxon>
        <taxon>Acari</taxon>
        <taxon>Parasitiformes</taxon>
        <taxon>Ixodida</taxon>
        <taxon>Ixodoidea</taxon>
        <taxon>Ixodidae</taxon>
        <taxon>Rhipicephalinae</taxon>
        <taxon>Rhipicephalus</taxon>
        <taxon>Boophilus</taxon>
    </lineage>
</organism>
<evidence type="ECO:0000313" key="2">
    <source>
        <dbReference type="Proteomes" id="UP000821866"/>
    </source>
</evidence>